<proteinExistence type="predicted"/>
<dbReference type="AlphaFoldDB" id="A0A915IJ23"/>
<feature type="compositionally biased region" description="Polar residues" evidence="1">
    <location>
        <begin position="1"/>
        <end position="20"/>
    </location>
</feature>
<evidence type="ECO:0000313" key="3">
    <source>
        <dbReference type="WBParaSite" id="nRc.2.0.1.t14056-RA"/>
    </source>
</evidence>
<dbReference type="Proteomes" id="UP000887565">
    <property type="component" value="Unplaced"/>
</dbReference>
<keyword evidence="2" id="KW-1185">Reference proteome</keyword>
<dbReference type="WBParaSite" id="nRc.2.0.1.t14056-RA">
    <property type="protein sequence ID" value="nRc.2.0.1.t14056-RA"/>
    <property type="gene ID" value="nRc.2.0.1.g14056"/>
</dbReference>
<evidence type="ECO:0000256" key="1">
    <source>
        <dbReference type="SAM" id="MobiDB-lite"/>
    </source>
</evidence>
<name>A0A915IJ23_ROMCU</name>
<sequence length="534" mass="61185">MTSTTPQEIDINFNNSSPGHRSSLDGSFIQDDDSRLLMELGSAKPNLEFDADIVANLDFDDFRRADMQTLLLYPNNIEKEEKSIKNDENSLLSPDLRNFLENLHFLSKSAETTANDEQLINDYGNNNMEVNETLTRNCLKSKKLDYVLTFNNTVTESGVQCLTSVSSEQSSEEILNTFYDTESEYDNFEVRKRRDLWPDIVNSLSKCNSLPNFTNCKVRIPRILSQRWNLKSKFPPKLKKHSINRSLNKQMPSILSLRNENNQLPDFQPKSIIVDDYEYSEYYLNGKYVDMNHNEVGYSLNETQSQPAPQAVLAPPLVREVEESPGTFMARLEAKNLASSKSSKNSSTQIPIPTRDICTQTTEAYTKKWSQNINEWAKFDSLDLDFMRLAFNDAPPLFPSVKKFPKNFLGDEEDQSDSTIEEEGMTVINDKNEIFTDNESINKRDSGLGGSCTMNNLRLDKNVDGPAHVEDWDSLAFLLPDEALKTYKFFKTNTNLLENEQKMRDSGNAIKNDGEKAYFKSRGSCRFRKRTLRR</sequence>
<organism evidence="2 3">
    <name type="scientific">Romanomermis culicivorax</name>
    <name type="common">Nematode worm</name>
    <dbReference type="NCBI Taxonomy" id="13658"/>
    <lineage>
        <taxon>Eukaryota</taxon>
        <taxon>Metazoa</taxon>
        <taxon>Ecdysozoa</taxon>
        <taxon>Nematoda</taxon>
        <taxon>Enoplea</taxon>
        <taxon>Dorylaimia</taxon>
        <taxon>Mermithida</taxon>
        <taxon>Mermithoidea</taxon>
        <taxon>Mermithidae</taxon>
        <taxon>Romanomermis</taxon>
    </lineage>
</organism>
<feature type="region of interest" description="Disordered" evidence="1">
    <location>
        <begin position="1"/>
        <end position="23"/>
    </location>
</feature>
<evidence type="ECO:0000313" key="2">
    <source>
        <dbReference type="Proteomes" id="UP000887565"/>
    </source>
</evidence>
<protein>
    <submittedName>
        <fullName evidence="3">Uncharacterized protein</fullName>
    </submittedName>
</protein>
<reference evidence="3" key="1">
    <citation type="submission" date="2022-11" db="UniProtKB">
        <authorList>
            <consortium name="WormBaseParasite"/>
        </authorList>
    </citation>
    <scope>IDENTIFICATION</scope>
</reference>
<accession>A0A915IJ23</accession>